<dbReference type="PROSITE" id="PS00028">
    <property type="entry name" value="ZINC_FINGER_C2H2_1"/>
    <property type="match status" value="1"/>
</dbReference>
<feature type="region of interest" description="Disordered" evidence="1">
    <location>
        <begin position="204"/>
        <end position="279"/>
    </location>
</feature>
<feature type="compositionally biased region" description="Polar residues" evidence="1">
    <location>
        <begin position="123"/>
        <end position="132"/>
    </location>
</feature>
<dbReference type="PANTHER" id="PTHR47591">
    <property type="entry name" value="ZINC FINGER PROTEIN ZAT2-RELATED"/>
    <property type="match status" value="1"/>
</dbReference>
<dbReference type="EMBL" id="JAMSHJ010000007">
    <property type="protein sequence ID" value="KAI5387985.1"/>
    <property type="molecule type" value="Genomic_DNA"/>
</dbReference>
<protein>
    <recommendedName>
        <fullName evidence="2">C2H2-type domain-containing protein</fullName>
    </recommendedName>
</protein>
<evidence type="ECO:0000313" key="3">
    <source>
        <dbReference type="EMBL" id="KAI5387985.1"/>
    </source>
</evidence>
<comment type="caution">
    <text evidence="3">The sequence shown here is derived from an EMBL/GenBank/DDBJ whole genome shotgun (WGS) entry which is preliminary data.</text>
</comment>
<feature type="compositionally biased region" description="Basic and acidic residues" evidence="1">
    <location>
        <begin position="76"/>
        <end position="85"/>
    </location>
</feature>
<dbReference type="AlphaFoldDB" id="A0A9D4VSN2"/>
<accession>A0A9D4VSN2</accession>
<feature type="compositionally biased region" description="Gly residues" evidence="1">
    <location>
        <begin position="105"/>
        <end position="114"/>
    </location>
</feature>
<evidence type="ECO:0000259" key="2">
    <source>
        <dbReference type="PROSITE" id="PS00028"/>
    </source>
</evidence>
<dbReference type="PANTHER" id="PTHR47591:SF13">
    <property type="entry name" value="OS02G0293900 PROTEIN"/>
    <property type="match status" value="1"/>
</dbReference>
<evidence type="ECO:0000313" key="4">
    <source>
        <dbReference type="Proteomes" id="UP001058974"/>
    </source>
</evidence>
<feature type="compositionally biased region" description="Low complexity" evidence="1">
    <location>
        <begin position="1"/>
        <end position="12"/>
    </location>
</feature>
<feature type="compositionally biased region" description="Pro residues" evidence="1">
    <location>
        <begin position="13"/>
        <end position="22"/>
    </location>
</feature>
<feature type="compositionally biased region" description="Pro residues" evidence="1">
    <location>
        <begin position="163"/>
        <end position="173"/>
    </location>
</feature>
<organism evidence="3 4">
    <name type="scientific">Pisum sativum</name>
    <name type="common">Garden pea</name>
    <name type="synonym">Lathyrus oleraceus</name>
    <dbReference type="NCBI Taxonomy" id="3888"/>
    <lineage>
        <taxon>Eukaryota</taxon>
        <taxon>Viridiplantae</taxon>
        <taxon>Streptophyta</taxon>
        <taxon>Embryophyta</taxon>
        <taxon>Tracheophyta</taxon>
        <taxon>Spermatophyta</taxon>
        <taxon>Magnoliopsida</taxon>
        <taxon>eudicotyledons</taxon>
        <taxon>Gunneridae</taxon>
        <taxon>Pentapetalae</taxon>
        <taxon>rosids</taxon>
        <taxon>fabids</taxon>
        <taxon>Fabales</taxon>
        <taxon>Fabaceae</taxon>
        <taxon>Papilionoideae</taxon>
        <taxon>50 kb inversion clade</taxon>
        <taxon>NPAAA clade</taxon>
        <taxon>Hologalegina</taxon>
        <taxon>IRL clade</taxon>
        <taxon>Fabeae</taxon>
        <taxon>Lathyrus</taxon>
    </lineage>
</organism>
<feature type="domain" description="C2H2-type" evidence="2">
    <location>
        <begin position="134"/>
        <end position="154"/>
    </location>
</feature>
<feature type="region of interest" description="Disordered" evidence="1">
    <location>
        <begin position="1"/>
        <end position="137"/>
    </location>
</feature>
<keyword evidence="4" id="KW-1185">Reference proteome</keyword>
<name>A0A9D4VSN2_PEA</name>
<feature type="region of interest" description="Disordered" evidence="1">
    <location>
        <begin position="157"/>
        <end position="185"/>
    </location>
</feature>
<feature type="compositionally biased region" description="Low complexity" evidence="1">
    <location>
        <begin position="30"/>
        <end position="40"/>
    </location>
</feature>
<dbReference type="InterPro" id="IPR013087">
    <property type="entry name" value="Znf_C2H2_type"/>
</dbReference>
<dbReference type="Gramene" id="Psat07G0390100-T1">
    <property type="protein sequence ID" value="KAI5387985.1"/>
    <property type="gene ID" value="KIW84_073901"/>
</dbReference>
<sequence length="279" mass="29577">MDPSKNTNSTPNNSPPVSPPHSPSEHDNTPTETNPIPETEGSSENVIMKTAEEVWAELTAGDDEIYGNESGDGGNEDGRDQDGDASRPLVIAVTADGANVPVMESGGGAGGSGKGSKKRKSNQVRNPPQGTPTCPECRRQFATWKAAFGHMRKHPERLHRGFFPPPTFEPPQLPAVEGDGGNQVDEEVQHVVRGLVVDLNRSLVAEEGPSAGDGSGEKKRSQPAGSAAALRPPLPPSQSGNRRNEPAPLEAADDENEEGIRKFDLNRLPSSDDDESGEN</sequence>
<dbReference type="Proteomes" id="UP001058974">
    <property type="component" value="Chromosome 7"/>
</dbReference>
<proteinExistence type="predicted"/>
<gene>
    <name evidence="3" type="ORF">KIW84_073901</name>
</gene>
<reference evidence="3 4" key="1">
    <citation type="journal article" date="2022" name="Nat. Genet.">
        <title>Improved pea reference genome and pan-genome highlight genomic features and evolutionary characteristics.</title>
        <authorList>
            <person name="Yang T."/>
            <person name="Liu R."/>
            <person name="Luo Y."/>
            <person name="Hu S."/>
            <person name="Wang D."/>
            <person name="Wang C."/>
            <person name="Pandey M.K."/>
            <person name="Ge S."/>
            <person name="Xu Q."/>
            <person name="Li N."/>
            <person name="Li G."/>
            <person name="Huang Y."/>
            <person name="Saxena R.K."/>
            <person name="Ji Y."/>
            <person name="Li M."/>
            <person name="Yan X."/>
            <person name="He Y."/>
            <person name="Liu Y."/>
            <person name="Wang X."/>
            <person name="Xiang C."/>
            <person name="Varshney R.K."/>
            <person name="Ding H."/>
            <person name="Gao S."/>
            <person name="Zong X."/>
        </authorList>
    </citation>
    <scope>NUCLEOTIDE SEQUENCE [LARGE SCALE GENOMIC DNA]</scope>
    <source>
        <strain evidence="3 4">cv. Zhongwan 6</strain>
    </source>
</reference>
<evidence type="ECO:0000256" key="1">
    <source>
        <dbReference type="SAM" id="MobiDB-lite"/>
    </source>
</evidence>